<reference evidence="2" key="1">
    <citation type="submission" date="2021-03" db="EMBL/GenBank/DDBJ databases">
        <authorList>
            <person name="Bekaert M."/>
        </authorList>
    </citation>
    <scope>NUCLEOTIDE SEQUENCE</scope>
</reference>
<evidence type="ECO:0000256" key="1">
    <source>
        <dbReference type="SAM" id="MobiDB-lite"/>
    </source>
</evidence>
<organism evidence="2 3">
    <name type="scientific">Mytilus edulis</name>
    <name type="common">Blue mussel</name>
    <dbReference type="NCBI Taxonomy" id="6550"/>
    <lineage>
        <taxon>Eukaryota</taxon>
        <taxon>Metazoa</taxon>
        <taxon>Spiralia</taxon>
        <taxon>Lophotrochozoa</taxon>
        <taxon>Mollusca</taxon>
        <taxon>Bivalvia</taxon>
        <taxon>Autobranchia</taxon>
        <taxon>Pteriomorphia</taxon>
        <taxon>Mytilida</taxon>
        <taxon>Mytiloidea</taxon>
        <taxon>Mytilidae</taxon>
        <taxon>Mytilinae</taxon>
        <taxon>Mytilus</taxon>
    </lineage>
</organism>
<proteinExistence type="predicted"/>
<comment type="caution">
    <text evidence="2">The sequence shown here is derived from an EMBL/GenBank/DDBJ whole genome shotgun (WGS) entry which is preliminary data.</text>
</comment>
<feature type="region of interest" description="Disordered" evidence="1">
    <location>
        <begin position="610"/>
        <end position="646"/>
    </location>
</feature>
<protein>
    <submittedName>
        <fullName evidence="2">Uncharacterized protein</fullName>
    </submittedName>
</protein>
<evidence type="ECO:0000313" key="3">
    <source>
        <dbReference type="Proteomes" id="UP000683360"/>
    </source>
</evidence>
<dbReference type="EMBL" id="CAJPWZ010002417">
    <property type="protein sequence ID" value="CAG2238150.1"/>
    <property type="molecule type" value="Genomic_DNA"/>
</dbReference>
<name>A0A8S3TWY3_MYTED</name>
<dbReference type="Proteomes" id="UP000683360">
    <property type="component" value="Unassembled WGS sequence"/>
</dbReference>
<accession>A0A8S3TWY3</accession>
<dbReference type="OrthoDB" id="5981398at2759"/>
<keyword evidence="3" id="KW-1185">Reference proteome</keyword>
<evidence type="ECO:0000313" key="2">
    <source>
        <dbReference type="EMBL" id="CAG2238150.1"/>
    </source>
</evidence>
<sequence>MQTLRSDANFDVRQRLRKLLNIDCVRNKDRMAVDTVIKISSPEVVDVLRSVKLVVHDIIPERYRPTDDNKPGMYPHPVALDTDGIGNLVFVDFNPMTKTSRVIKARLHNPVNVVILKTELSECKSLSIASGICFVCQHGTNILCLGISRSIGVSVKTLKSKKQLQETAMKLGISDEGTAEAIRKRIQCKLDQILESRPSKELLNLDRKIKPCILTTAANDLLFCSSDQDRTIYQIQLKEDGIGFAGNVIEIKKYHDDCYHILSMCLKNDLLYISWKGEEGRGGGVVFLDLLQGLTTRCFSNNTRDCSEVHGICPYMDGIAFADLKSRHVKMYAAGNITTIAGTVAVAAENEKNLFVCDVQYGAIKLITGLEGTTLFLSCLNKLYLAFGVKSKKNLLPQQTPAESILQIEECIEFLSKTISDVKALHSLERNTNGADGTISQQTMESVQMMHSSMSSLVDVTSTTNPSYKANLKSCLTTVVENLHSLSHVKQDLPSKLQYCRDFGNIFTESVKRITSWSAYYYTKDSSYYPLPDSAINLKDIPKLKKPDTRSITPEDSKLLYDWAKTHGKCVRQRTVRQETTMYKCGTLPLNMYSDKNYEGNALVFNWQQNEENDSNDQRVDEEYDTDDETDDRDDEEDNGLVDNHDNTEVAKELRFIVNRGVSRSGRNLRISCRLTNF</sequence>
<gene>
    <name evidence="2" type="ORF">MEDL_50621</name>
</gene>
<feature type="compositionally biased region" description="Acidic residues" evidence="1">
    <location>
        <begin position="622"/>
        <end position="640"/>
    </location>
</feature>
<dbReference type="AlphaFoldDB" id="A0A8S3TWY3"/>